<comment type="caution">
    <text evidence="2">The sequence shown here is derived from an EMBL/GenBank/DDBJ whole genome shotgun (WGS) entry which is preliminary data.</text>
</comment>
<organism evidence="2 3">
    <name type="scientific">Mauremys mutica</name>
    <name type="common">yellowpond turtle</name>
    <dbReference type="NCBI Taxonomy" id="74926"/>
    <lineage>
        <taxon>Eukaryota</taxon>
        <taxon>Metazoa</taxon>
        <taxon>Chordata</taxon>
        <taxon>Craniata</taxon>
        <taxon>Vertebrata</taxon>
        <taxon>Euteleostomi</taxon>
        <taxon>Archelosauria</taxon>
        <taxon>Testudinata</taxon>
        <taxon>Testudines</taxon>
        <taxon>Cryptodira</taxon>
        <taxon>Durocryptodira</taxon>
        <taxon>Testudinoidea</taxon>
        <taxon>Geoemydidae</taxon>
        <taxon>Geoemydinae</taxon>
        <taxon>Mauremys</taxon>
    </lineage>
</organism>
<name>A0A9D3WR33_9SAUR</name>
<evidence type="ECO:0000256" key="1">
    <source>
        <dbReference type="SAM" id="MobiDB-lite"/>
    </source>
</evidence>
<evidence type="ECO:0000313" key="3">
    <source>
        <dbReference type="Proteomes" id="UP000827986"/>
    </source>
</evidence>
<feature type="compositionally biased region" description="Low complexity" evidence="1">
    <location>
        <begin position="130"/>
        <end position="140"/>
    </location>
</feature>
<protein>
    <submittedName>
        <fullName evidence="2">Uncharacterized protein</fullName>
    </submittedName>
</protein>
<evidence type="ECO:0000313" key="2">
    <source>
        <dbReference type="EMBL" id="KAH1166431.1"/>
    </source>
</evidence>
<dbReference type="AlphaFoldDB" id="A0A9D3WR33"/>
<dbReference type="EMBL" id="JAHDVG010000487">
    <property type="protein sequence ID" value="KAH1166431.1"/>
    <property type="molecule type" value="Genomic_DNA"/>
</dbReference>
<feature type="region of interest" description="Disordered" evidence="1">
    <location>
        <begin position="1"/>
        <end position="180"/>
    </location>
</feature>
<keyword evidence="3" id="KW-1185">Reference proteome</keyword>
<accession>A0A9D3WR33</accession>
<reference evidence="2" key="1">
    <citation type="submission" date="2021-09" db="EMBL/GenBank/DDBJ databases">
        <title>The genome of Mauremys mutica provides insights into the evolution of semi-aquatic lifestyle.</title>
        <authorList>
            <person name="Gong S."/>
            <person name="Gao Y."/>
        </authorList>
    </citation>
    <scope>NUCLEOTIDE SEQUENCE</scope>
    <source>
        <strain evidence="2">MM-2020</strain>
        <tissue evidence="2">Muscle</tissue>
    </source>
</reference>
<feature type="compositionally biased region" description="Acidic residues" evidence="1">
    <location>
        <begin position="262"/>
        <end position="320"/>
    </location>
</feature>
<feature type="compositionally biased region" description="Polar residues" evidence="1">
    <location>
        <begin position="22"/>
        <end position="31"/>
    </location>
</feature>
<feature type="compositionally biased region" description="Low complexity" evidence="1">
    <location>
        <begin position="159"/>
        <end position="176"/>
    </location>
</feature>
<feature type="compositionally biased region" description="Basic and acidic residues" evidence="1">
    <location>
        <begin position="203"/>
        <end position="212"/>
    </location>
</feature>
<sequence length="331" mass="37591">MERIRQMQRSKAEQVAPEPGENISQPSQEESGPSVPAGGEKAHDQGKERSCVACWRRRKTAAPLADPEAPSGPKWRWPQVQLWRREPGEGRRRGRQLWGFLRRKPRCQELRPRAQQEPSTTCASPTLAQEEPPTSTTLTPEEPPASPEQELSDCATNTSSSVYSCGASSSSVGSGSPEFLGSLFGARVTLCPCLSDAETPTDQSEKDFAPEEKTEEDEDPDTEREEEEEDLKTEEEEKQEEQVLISEKEEEVEELVMKEEENITTEEEEDLDTEEKGEEEISIEENKEEDENLFAEKEEEEEEEEEEENVSAEKEEEEEGGMCLKRRKRRI</sequence>
<feature type="region of interest" description="Disordered" evidence="1">
    <location>
        <begin position="195"/>
        <end position="331"/>
    </location>
</feature>
<proteinExistence type="predicted"/>
<feature type="compositionally biased region" description="Basic and acidic residues" evidence="1">
    <location>
        <begin position="40"/>
        <end position="50"/>
    </location>
</feature>
<feature type="compositionally biased region" description="Acidic residues" evidence="1">
    <location>
        <begin position="213"/>
        <end position="239"/>
    </location>
</feature>
<gene>
    <name evidence="2" type="ORF">KIL84_015603</name>
</gene>
<dbReference type="Proteomes" id="UP000827986">
    <property type="component" value="Unassembled WGS sequence"/>
</dbReference>
<feature type="compositionally biased region" description="Polar residues" evidence="1">
    <location>
        <begin position="116"/>
        <end position="127"/>
    </location>
</feature>